<proteinExistence type="predicted"/>
<dbReference type="EMBL" id="NIDE01000001">
    <property type="protein sequence ID" value="OWK47516.1"/>
    <property type="molecule type" value="Genomic_DNA"/>
</dbReference>
<dbReference type="RefSeq" id="WP_161967217.1">
    <property type="nucleotide sequence ID" value="NZ_NIDE01000001.1"/>
</dbReference>
<keyword evidence="3" id="KW-1185">Reference proteome</keyword>
<protein>
    <recommendedName>
        <fullName evidence="1">Methanolan biosynthesis EpsI domain-containing protein</fullName>
    </recommendedName>
</protein>
<evidence type="ECO:0000313" key="2">
    <source>
        <dbReference type="EMBL" id="OWK47516.1"/>
    </source>
</evidence>
<reference evidence="3" key="1">
    <citation type="submission" date="2017-06" db="EMBL/GenBank/DDBJ databases">
        <title>Genome analysis of Fimbriiglobus ruber SP5, the first member of the order Planctomycetales with confirmed chitinolytic capability.</title>
        <authorList>
            <person name="Ravin N.V."/>
            <person name="Rakitin A.L."/>
            <person name="Ivanova A.A."/>
            <person name="Beletsky A.V."/>
            <person name="Kulichevskaya I.S."/>
            <person name="Mardanov A.V."/>
            <person name="Dedysh S.N."/>
        </authorList>
    </citation>
    <scope>NUCLEOTIDE SEQUENCE [LARGE SCALE GENOMIC DNA]</scope>
    <source>
        <strain evidence="3">SP5</strain>
    </source>
</reference>
<comment type="caution">
    <text evidence="2">The sequence shown here is derived from an EMBL/GenBank/DDBJ whole genome shotgun (WGS) entry which is preliminary data.</text>
</comment>
<sequence length="222" mass="23728">MGRVWPVAVVVVVFAAVGVYSLKPQAGKAEAAVSIQTRLDQIPLAVGPWTGTPVVVPEKQLRIAEAQAHLSRSYLRSDNRASVGVLVLYGEPGPLGAHTPEVCYEGAGFRGLGSPYKYSPANDPSEFWTTRFETGGYPPAVVQVMWGWSTDGVVWKAAESPRLDFAGHARIFKLYLSRDVQPGAAVERDKDPTGGFLALFAKELQTAVSSPGHPPPAGSSEK</sequence>
<dbReference type="InterPro" id="IPR014263">
    <property type="entry name" value="Methanolan_biosynth_EpsI"/>
</dbReference>
<accession>A0A225EBY4</accession>
<evidence type="ECO:0000259" key="1">
    <source>
        <dbReference type="Pfam" id="PF11984"/>
    </source>
</evidence>
<dbReference type="Pfam" id="PF11984">
    <property type="entry name" value="DUF3485"/>
    <property type="match status" value="1"/>
</dbReference>
<dbReference type="OrthoDB" id="288208at2"/>
<organism evidence="2 3">
    <name type="scientific">Fimbriiglobus ruber</name>
    <dbReference type="NCBI Taxonomy" id="1908690"/>
    <lineage>
        <taxon>Bacteria</taxon>
        <taxon>Pseudomonadati</taxon>
        <taxon>Planctomycetota</taxon>
        <taxon>Planctomycetia</taxon>
        <taxon>Gemmatales</taxon>
        <taxon>Gemmataceae</taxon>
        <taxon>Fimbriiglobus</taxon>
    </lineage>
</organism>
<feature type="domain" description="Methanolan biosynthesis EpsI" evidence="1">
    <location>
        <begin position="8"/>
        <end position="110"/>
    </location>
</feature>
<dbReference type="Proteomes" id="UP000214646">
    <property type="component" value="Unassembled WGS sequence"/>
</dbReference>
<gene>
    <name evidence="2" type="ORF">FRUB_01215</name>
</gene>
<dbReference type="AlphaFoldDB" id="A0A225EBY4"/>
<name>A0A225EBY4_9BACT</name>
<evidence type="ECO:0000313" key="3">
    <source>
        <dbReference type="Proteomes" id="UP000214646"/>
    </source>
</evidence>